<dbReference type="InterPro" id="IPR044730">
    <property type="entry name" value="RNase_H-like_dom_plant"/>
</dbReference>
<evidence type="ECO:0000259" key="1">
    <source>
        <dbReference type="Pfam" id="PF13456"/>
    </source>
</evidence>
<name>A0ABR0MI40_GOSAR</name>
<dbReference type="Gene3D" id="3.30.420.10">
    <property type="entry name" value="Ribonuclease H-like superfamily/Ribonuclease H"/>
    <property type="match status" value="1"/>
</dbReference>
<dbReference type="EMBL" id="JARKNE010000013">
    <property type="protein sequence ID" value="KAK5772900.1"/>
    <property type="molecule type" value="Genomic_DNA"/>
</dbReference>
<feature type="domain" description="RNase H type-1" evidence="1">
    <location>
        <begin position="66"/>
        <end position="186"/>
    </location>
</feature>
<reference evidence="2 3" key="1">
    <citation type="submission" date="2023-03" db="EMBL/GenBank/DDBJ databases">
        <title>WGS of Gossypium arboreum.</title>
        <authorList>
            <person name="Yu D."/>
        </authorList>
    </citation>
    <scope>NUCLEOTIDE SEQUENCE [LARGE SCALE GENOMIC DNA]</scope>
    <source>
        <tissue evidence="2">Leaf</tissue>
    </source>
</reference>
<comment type="caution">
    <text evidence="2">The sequence shown here is derived from an EMBL/GenBank/DDBJ whole genome shotgun (WGS) entry which is preliminary data.</text>
</comment>
<dbReference type="CDD" id="cd06222">
    <property type="entry name" value="RNase_H_like"/>
    <property type="match status" value="1"/>
</dbReference>
<protein>
    <recommendedName>
        <fullName evidence="1">RNase H type-1 domain-containing protein</fullName>
    </recommendedName>
</protein>
<sequence length="219" mass="24623">MIHLVISAGMIRRMFYIFFVTALLLRMFGLRLTQALQFFSTSQVDASFGTETTSEAHLSEERVYLNNDGAVHLDSGFAATGGVVRDKSGNWIIGFHRFLGKCSIFDAELWGILDGLKLVQRKAYDQVIIFSDCLEVVKAINGCSITNSNSAIIRHIHNILSHESPWSLHYIPREHNHGADYLAKQALLGKENLQVFDVPPEGIHSLLDRDRTMSVILTY</sequence>
<dbReference type="InterPro" id="IPR002156">
    <property type="entry name" value="RNaseH_domain"/>
</dbReference>
<dbReference type="InterPro" id="IPR053151">
    <property type="entry name" value="RNase_H-like"/>
</dbReference>
<proteinExistence type="predicted"/>
<dbReference type="Proteomes" id="UP001358586">
    <property type="component" value="Chromosome 13"/>
</dbReference>
<evidence type="ECO:0000313" key="2">
    <source>
        <dbReference type="EMBL" id="KAK5772900.1"/>
    </source>
</evidence>
<evidence type="ECO:0000313" key="3">
    <source>
        <dbReference type="Proteomes" id="UP001358586"/>
    </source>
</evidence>
<dbReference type="PANTHER" id="PTHR47723:SF19">
    <property type="entry name" value="POLYNUCLEOTIDYL TRANSFERASE, RIBONUCLEASE H-LIKE SUPERFAMILY PROTEIN"/>
    <property type="match status" value="1"/>
</dbReference>
<dbReference type="SUPFAM" id="SSF53098">
    <property type="entry name" value="Ribonuclease H-like"/>
    <property type="match status" value="1"/>
</dbReference>
<gene>
    <name evidence="2" type="ORF">PVK06_049202</name>
</gene>
<dbReference type="InterPro" id="IPR012337">
    <property type="entry name" value="RNaseH-like_sf"/>
</dbReference>
<keyword evidence="3" id="KW-1185">Reference proteome</keyword>
<dbReference type="InterPro" id="IPR036397">
    <property type="entry name" value="RNaseH_sf"/>
</dbReference>
<dbReference type="PANTHER" id="PTHR47723">
    <property type="entry name" value="OS05G0353850 PROTEIN"/>
    <property type="match status" value="1"/>
</dbReference>
<accession>A0ABR0MI40</accession>
<dbReference type="Pfam" id="PF13456">
    <property type="entry name" value="RVT_3"/>
    <property type="match status" value="1"/>
</dbReference>
<organism evidence="2 3">
    <name type="scientific">Gossypium arboreum</name>
    <name type="common">Tree cotton</name>
    <name type="synonym">Gossypium nanking</name>
    <dbReference type="NCBI Taxonomy" id="29729"/>
    <lineage>
        <taxon>Eukaryota</taxon>
        <taxon>Viridiplantae</taxon>
        <taxon>Streptophyta</taxon>
        <taxon>Embryophyta</taxon>
        <taxon>Tracheophyta</taxon>
        <taxon>Spermatophyta</taxon>
        <taxon>Magnoliopsida</taxon>
        <taxon>eudicotyledons</taxon>
        <taxon>Gunneridae</taxon>
        <taxon>Pentapetalae</taxon>
        <taxon>rosids</taxon>
        <taxon>malvids</taxon>
        <taxon>Malvales</taxon>
        <taxon>Malvaceae</taxon>
        <taxon>Malvoideae</taxon>
        <taxon>Gossypium</taxon>
    </lineage>
</organism>